<keyword evidence="2" id="KW-0949">S-adenosyl-L-methionine</keyword>
<dbReference type="PROSITE" id="PS51918">
    <property type="entry name" value="RADICAL_SAM"/>
    <property type="match status" value="1"/>
</dbReference>
<dbReference type="SFLD" id="SFLDS00029">
    <property type="entry name" value="Radical_SAM"/>
    <property type="match status" value="1"/>
</dbReference>
<dbReference type="SFLD" id="SFLDG01067">
    <property type="entry name" value="SPASM/twitch_domain_containing"/>
    <property type="match status" value="1"/>
</dbReference>
<dbReference type="SMART" id="SM00729">
    <property type="entry name" value="Elp3"/>
    <property type="match status" value="1"/>
</dbReference>
<dbReference type="GO" id="GO:0046872">
    <property type="term" value="F:metal ion binding"/>
    <property type="evidence" value="ECO:0007669"/>
    <property type="project" value="UniProtKB-KW"/>
</dbReference>
<dbReference type="Gene3D" id="3.20.20.70">
    <property type="entry name" value="Aldolase class I"/>
    <property type="match status" value="1"/>
</dbReference>
<dbReference type="RefSeq" id="WP_073205340.1">
    <property type="nucleotide sequence ID" value="NZ_FRBD01000003.1"/>
</dbReference>
<dbReference type="PANTHER" id="PTHR11228">
    <property type="entry name" value="RADICAL SAM DOMAIN PROTEIN"/>
    <property type="match status" value="1"/>
</dbReference>
<comment type="cofactor">
    <cofactor evidence="1">
        <name>[4Fe-4S] cluster</name>
        <dbReference type="ChEBI" id="CHEBI:49883"/>
    </cofactor>
</comment>
<evidence type="ECO:0000256" key="2">
    <source>
        <dbReference type="ARBA" id="ARBA00022691"/>
    </source>
</evidence>
<dbReference type="SUPFAM" id="SSF102114">
    <property type="entry name" value="Radical SAM enzymes"/>
    <property type="match status" value="1"/>
</dbReference>
<feature type="domain" description="Radical SAM core" evidence="6">
    <location>
        <begin position="28"/>
        <end position="250"/>
    </location>
</feature>
<dbReference type="GO" id="GO:0051536">
    <property type="term" value="F:iron-sulfur cluster binding"/>
    <property type="evidence" value="ECO:0007669"/>
    <property type="project" value="UniProtKB-KW"/>
</dbReference>
<dbReference type="Pfam" id="PF04055">
    <property type="entry name" value="Radical_SAM"/>
    <property type="match status" value="1"/>
</dbReference>
<dbReference type="InterPro" id="IPR006638">
    <property type="entry name" value="Elp3/MiaA/NifB-like_rSAM"/>
</dbReference>
<name>A0A1M6SKF7_XYLRU</name>
<keyword evidence="4" id="KW-0408">Iron</keyword>
<dbReference type="EMBL" id="FRBD01000003">
    <property type="protein sequence ID" value="SHK45264.1"/>
    <property type="molecule type" value="Genomic_DNA"/>
</dbReference>
<dbReference type="InterPro" id="IPR013785">
    <property type="entry name" value="Aldolase_TIM"/>
</dbReference>
<dbReference type="PROSITE" id="PS50890">
    <property type="entry name" value="PUA"/>
    <property type="match status" value="1"/>
</dbReference>
<evidence type="ECO:0000313" key="8">
    <source>
        <dbReference type="Proteomes" id="UP000184130"/>
    </source>
</evidence>
<keyword evidence="3" id="KW-0479">Metal-binding</keyword>
<evidence type="ECO:0000259" key="6">
    <source>
        <dbReference type="PROSITE" id="PS51918"/>
    </source>
</evidence>
<dbReference type="InterPro" id="IPR007197">
    <property type="entry name" value="rSAM"/>
</dbReference>
<protein>
    <submittedName>
        <fullName evidence="7">Molybdenum cofactor biosynthesis enzyme MoaA</fullName>
    </submittedName>
</protein>
<dbReference type="OrthoDB" id="1067799at2"/>
<gene>
    <name evidence="7" type="ORF">SAMN05216463_103239</name>
</gene>
<evidence type="ECO:0000256" key="3">
    <source>
        <dbReference type="ARBA" id="ARBA00022723"/>
    </source>
</evidence>
<dbReference type="PANTHER" id="PTHR11228:SF7">
    <property type="entry name" value="PQQA PEPTIDE CYCLASE"/>
    <property type="match status" value="1"/>
</dbReference>
<dbReference type="CDD" id="cd01335">
    <property type="entry name" value="Radical_SAM"/>
    <property type="match status" value="1"/>
</dbReference>
<dbReference type="Proteomes" id="UP000184130">
    <property type="component" value="Unassembled WGS sequence"/>
</dbReference>
<dbReference type="GO" id="GO:0003824">
    <property type="term" value="F:catalytic activity"/>
    <property type="evidence" value="ECO:0007669"/>
    <property type="project" value="InterPro"/>
</dbReference>
<reference evidence="7 8" key="1">
    <citation type="submission" date="2016-11" db="EMBL/GenBank/DDBJ databases">
        <authorList>
            <person name="Jaros S."/>
            <person name="Januszkiewicz K."/>
            <person name="Wedrychowicz H."/>
        </authorList>
    </citation>
    <scope>NUCLEOTIDE SEQUENCE [LARGE SCALE GENOMIC DNA]</scope>
    <source>
        <strain evidence="7 8">KHT3</strain>
    </source>
</reference>
<evidence type="ECO:0000313" key="7">
    <source>
        <dbReference type="EMBL" id="SHK45264.1"/>
    </source>
</evidence>
<evidence type="ECO:0000256" key="5">
    <source>
        <dbReference type="ARBA" id="ARBA00023014"/>
    </source>
</evidence>
<accession>A0A1M6SKF7</accession>
<organism evidence="7 8">
    <name type="scientific">Xylanibacter ruminicola</name>
    <name type="common">Prevotella ruminicola</name>
    <dbReference type="NCBI Taxonomy" id="839"/>
    <lineage>
        <taxon>Bacteria</taxon>
        <taxon>Pseudomonadati</taxon>
        <taxon>Bacteroidota</taxon>
        <taxon>Bacteroidia</taxon>
        <taxon>Bacteroidales</taxon>
        <taxon>Prevotellaceae</taxon>
        <taxon>Xylanibacter</taxon>
    </lineage>
</organism>
<dbReference type="InterPro" id="IPR058240">
    <property type="entry name" value="rSAM_sf"/>
</dbReference>
<evidence type="ECO:0000256" key="4">
    <source>
        <dbReference type="ARBA" id="ARBA00023004"/>
    </source>
</evidence>
<dbReference type="InterPro" id="IPR050377">
    <property type="entry name" value="Radical_SAM_PqqE_MftC-like"/>
</dbReference>
<proteinExistence type="predicted"/>
<evidence type="ECO:0000256" key="1">
    <source>
        <dbReference type="ARBA" id="ARBA00001966"/>
    </source>
</evidence>
<dbReference type="AlphaFoldDB" id="A0A1M6SKF7"/>
<sequence length="296" mass="34146">MIEYKLFGRNILIKRMGCRNGDSMGVPIPPSLNLFVKVTNACNANCSFCSNAVHTQERHLFDVDKLFECIDEIFNQRIILNRLNITGGEPSVVPETVNRIIEKLNASPKYKPIHLHLNTNGLLPKSQEMMRIARFDSISISMHHYDMSVLSDIYNCHIPSKAIEFEGIDIDKLNLSCNLIKGYIDSPEEARKMLDKTIDIGIPRIGFVGLMPVNQYCKEHFVDLEEIRIDSIPHVYFTKSKNRGKNCKCSNYLYNRDGKMVEIYMRNYMNPNYCKSSVVFDGQYLRQGFHDNNIIY</sequence>
<keyword evidence="5" id="KW-0411">Iron-sulfur</keyword>